<sequence>MTSSLRSNVLTAIIAASLSTVMIASAAAQQVSTDYDHKANFQQYHTFSIFKLQASNPLVEQRLHDALVHDLTARGLTMVPQGGDLAITAIGSRKNQQEYNTFYEGLGGGGFGWRGRGFGGFGGGFGDEGVTNTQVINVPLGSLVVDVYDGSKHQLLFRGVANDTLSNKEEKNSKKLQKAVDKIFDKFPTKNAG</sequence>
<dbReference type="Gene3D" id="3.30.160.670">
    <property type="match status" value="1"/>
</dbReference>
<proteinExistence type="predicted"/>
<dbReference type="Pfam" id="PF13590">
    <property type="entry name" value="DUF4136"/>
    <property type="match status" value="1"/>
</dbReference>
<feature type="signal peptide" evidence="1">
    <location>
        <begin position="1"/>
        <end position="26"/>
    </location>
</feature>
<dbReference type="OrthoDB" id="118102at2"/>
<gene>
    <name evidence="3" type="ORF">GRAN_4968</name>
</gene>
<feature type="domain" description="DUF4136" evidence="2">
    <location>
        <begin position="31"/>
        <end position="188"/>
    </location>
</feature>
<dbReference type="AlphaFoldDB" id="A0A4Q0SX33"/>
<feature type="chain" id="PRO_5020954294" evidence="1">
    <location>
        <begin position="27"/>
        <end position="193"/>
    </location>
</feature>
<name>A0A4Q0SX33_9BACT</name>
<keyword evidence="4" id="KW-1185">Reference proteome</keyword>
<evidence type="ECO:0000256" key="1">
    <source>
        <dbReference type="SAM" id="SignalP"/>
    </source>
</evidence>
<comment type="caution">
    <text evidence="3">The sequence shown here is derived from an EMBL/GenBank/DDBJ whole genome shotgun (WGS) entry which is preliminary data.</text>
</comment>
<accession>A0A4Q0SX33</accession>
<protein>
    <submittedName>
        <fullName evidence="3">Putative lipoprotein</fullName>
    </submittedName>
</protein>
<dbReference type="InterPro" id="IPR025411">
    <property type="entry name" value="DUF4136"/>
</dbReference>
<evidence type="ECO:0000259" key="2">
    <source>
        <dbReference type="Pfam" id="PF13590"/>
    </source>
</evidence>
<keyword evidence="3" id="KW-0449">Lipoprotein</keyword>
<reference evidence="4" key="2">
    <citation type="submission" date="2019-02" db="EMBL/GenBank/DDBJ databases">
        <title>Granulicella sibirica sp. nov., a psychrotolerant acidobacterium isolated from an organic soil layer in forested tundra, West Siberia.</title>
        <authorList>
            <person name="Oshkin I.Y."/>
            <person name="Kulichevskaya I.S."/>
            <person name="Rijpstra W.I.C."/>
            <person name="Sinninghe Damste J.S."/>
            <person name="Rakitin A.L."/>
            <person name="Ravin N.V."/>
            <person name="Dedysh S.N."/>
        </authorList>
    </citation>
    <scope>NUCLEOTIDE SEQUENCE [LARGE SCALE GENOMIC DNA]</scope>
    <source>
        <strain evidence="4">AF10</strain>
    </source>
</reference>
<evidence type="ECO:0000313" key="3">
    <source>
        <dbReference type="EMBL" id="RXH53999.1"/>
    </source>
</evidence>
<dbReference type="EMBL" id="RDSM01000006">
    <property type="protein sequence ID" value="RXH53999.1"/>
    <property type="molecule type" value="Genomic_DNA"/>
</dbReference>
<keyword evidence="1" id="KW-0732">Signal</keyword>
<organism evidence="3 4">
    <name type="scientific">Granulicella sibirica</name>
    <dbReference type="NCBI Taxonomy" id="2479048"/>
    <lineage>
        <taxon>Bacteria</taxon>
        <taxon>Pseudomonadati</taxon>
        <taxon>Acidobacteriota</taxon>
        <taxon>Terriglobia</taxon>
        <taxon>Terriglobales</taxon>
        <taxon>Acidobacteriaceae</taxon>
        <taxon>Granulicella</taxon>
    </lineage>
</organism>
<dbReference type="Proteomes" id="UP000289437">
    <property type="component" value="Unassembled WGS sequence"/>
</dbReference>
<evidence type="ECO:0000313" key="4">
    <source>
        <dbReference type="Proteomes" id="UP000289437"/>
    </source>
</evidence>
<dbReference type="RefSeq" id="WP_128915552.1">
    <property type="nucleotide sequence ID" value="NZ_RDSM01000006.1"/>
</dbReference>
<reference evidence="3 4" key="1">
    <citation type="submission" date="2018-11" db="EMBL/GenBank/DDBJ databases">
        <authorList>
            <person name="Mardanov A.V."/>
            <person name="Ravin N.V."/>
            <person name="Dedysh S.N."/>
        </authorList>
    </citation>
    <scope>NUCLEOTIDE SEQUENCE [LARGE SCALE GENOMIC DNA]</scope>
    <source>
        <strain evidence="3 4">AF10</strain>
    </source>
</reference>